<comment type="caution">
    <text evidence="2">The sequence shown here is derived from an EMBL/GenBank/DDBJ whole genome shotgun (WGS) entry which is preliminary data.</text>
</comment>
<name>A0ABQ0KND2_MYCNV</name>
<evidence type="ECO:0000256" key="1">
    <source>
        <dbReference type="SAM" id="MobiDB-lite"/>
    </source>
</evidence>
<gene>
    <name evidence="2" type="ORF">RMCN_4012</name>
</gene>
<keyword evidence="3" id="KW-1185">Reference proteome</keyword>
<accession>A0ABQ0KND2</accession>
<organism evidence="2 3">
    <name type="scientific">Mycolicibacterium novocastrense</name>
    <name type="common">Mycobacterium novocastrense</name>
    <dbReference type="NCBI Taxonomy" id="59813"/>
    <lineage>
        <taxon>Bacteria</taxon>
        <taxon>Bacillati</taxon>
        <taxon>Actinomycetota</taxon>
        <taxon>Actinomycetes</taxon>
        <taxon>Mycobacteriales</taxon>
        <taxon>Mycobacteriaceae</taxon>
        <taxon>Mycolicibacterium</taxon>
    </lineage>
</organism>
<feature type="region of interest" description="Disordered" evidence="1">
    <location>
        <begin position="36"/>
        <end position="56"/>
    </location>
</feature>
<proteinExistence type="predicted"/>
<dbReference type="EMBL" id="BCTA01000052">
    <property type="protein sequence ID" value="GAT10879.1"/>
    <property type="molecule type" value="Genomic_DNA"/>
</dbReference>
<dbReference type="Proteomes" id="UP000069773">
    <property type="component" value="Unassembled WGS sequence"/>
</dbReference>
<protein>
    <submittedName>
        <fullName evidence="2">Heavy metal efflux pump</fullName>
    </submittedName>
</protein>
<evidence type="ECO:0000313" key="3">
    <source>
        <dbReference type="Proteomes" id="UP000069773"/>
    </source>
</evidence>
<reference evidence="2 3" key="1">
    <citation type="journal article" date="2016" name="Genome Announc.">
        <title>Draft Genome Sequences of Five Rapidly Growing Mycobacterium Species, M. thermoresistibile, M. fortuitum subsp. acetamidolyticum, M. canariasense, M. brisbanense, and M. novocastrense.</title>
        <authorList>
            <person name="Katahira K."/>
            <person name="Ogura Y."/>
            <person name="Gotoh Y."/>
            <person name="Hayashi T."/>
        </authorList>
    </citation>
    <scope>NUCLEOTIDE SEQUENCE [LARGE SCALE GENOMIC DNA]</scope>
    <source>
        <strain evidence="2 3">JCM18114</strain>
    </source>
</reference>
<sequence length="56" mass="5608">MGFVGPRAYRSTADGSSMRVTLPVVLTTIPTLTGAASTADGVPVGDPDVATDCGRV</sequence>
<evidence type="ECO:0000313" key="2">
    <source>
        <dbReference type="EMBL" id="GAT10879.1"/>
    </source>
</evidence>